<dbReference type="InParanoid" id="B6ILR5"/>
<dbReference type="Pfam" id="PF16900">
    <property type="entry name" value="REPA_OB_2"/>
    <property type="match status" value="1"/>
</dbReference>
<dbReference type="InterPro" id="IPR013955">
    <property type="entry name" value="Rep_factor-A_C"/>
</dbReference>
<evidence type="ECO:0000313" key="4">
    <source>
        <dbReference type="EMBL" id="CAS00845.1"/>
    </source>
</evidence>
<evidence type="ECO:0000313" key="6">
    <source>
        <dbReference type="WormBase" id="CBG26841"/>
    </source>
</evidence>
<dbReference type="GO" id="GO:0003677">
    <property type="term" value="F:DNA binding"/>
    <property type="evidence" value="ECO:0007669"/>
    <property type="project" value="UniProtKB-KW"/>
</dbReference>
<dbReference type="KEGG" id="cbr:CBG_26841"/>
<feature type="domain" description="Replication factor A C-terminal" evidence="2">
    <location>
        <begin position="126"/>
        <end position="238"/>
    </location>
</feature>
<accession>B6ILR5</accession>
<dbReference type="InterPro" id="IPR012340">
    <property type="entry name" value="NA-bd_OB-fold"/>
</dbReference>
<dbReference type="AlphaFoldDB" id="B6ILR5"/>
<reference evidence="4 5" key="1">
    <citation type="journal article" date="2003" name="PLoS Biol.">
        <title>The genome sequence of Caenorhabditis briggsae: a platform for comparative genomics.</title>
        <authorList>
            <person name="Stein L.D."/>
            <person name="Bao Z."/>
            <person name="Blasiar D."/>
            <person name="Blumenthal T."/>
            <person name="Brent M.R."/>
            <person name="Chen N."/>
            <person name="Chinwalla A."/>
            <person name="Clarke L."/>
            <person name="Clee C."/>
            <person name="Coghlan A."/>
            <person name="Coulson A."/>
            <person name="D'Eustachio P."/>
            <person name="Fitch D.H."/>
            <person name="Fulton L.A."/>
            <person name="Fulton R.E."/>
            <person name="Griffiths-Jones S."/>
            <person name="Harris T.W."/>
            <person name="Hillier L.W."/>
            <person name="Kamath R."/>
            <person name="Kuwabara P.E."/>
            <person name="Mardis E.R."/>
            <person name="Marra M.A."/>
            <person name="Miner T.L."/>
            <person name="Minx P."/>
            <person name="Mullikin J.C."/>
            <person name="Plumb R.W."/>
            <person name="Rogers J."/>
            <person name="Schein J.E."/>
            <person name="Sohrmann M."/>
            <person name="Spieth J."/>
            <person name="Stajich J.E."/>
            <person name="Wei C."/>
            <person name="Willey D."/>
            <person name="Wilson R.K."/>
            <person name="Durbin R."/>
            <person name="Waterston R.H."/>
        </authorList>
    </citation>
    <scope>NUCLEOTIDE SEQUENCE [LARGE SCALE GENOMIC DNA]</scope>
    <source>
        <strain evidence="4 5">AF16</strain>
    </source>
</reference>
<gene>
    <name evidence="4 6" type="ORF">CBG26841</name>
    <name evidence="4" type="ORF">CBG_26841</name>
</gene>
<dbReference type="EMBL" id="HE600993">
    <property type="protein sequence ID" value="CAS00845.1"/>
    <property type="molecule type" value="Genomic_DNA"/>
</dbReference>
<dbReference type="eggNOG" id="KOG0851">
    <property type="taxonomic scope" value="Eukaryota"/>
</dbReference>
<evidence type="ECO:0000259" key="2">
    <source>
        <dbReference type="Pfam" id="PF08646"/>
    </source>
</evidence>
<dbReference type="SUPFAM" id="SSF50249">
    <property type="entry name" value="Nucleic acid-binding proteins"/>
    <property type="match status" value="2"/>
</dbReference>
<sequence>MKKEVVTKNGLRVTKRDVHLVDESGTMMKLTLWKDQALKINPQMFSGKVVHGKRLIVKKTENGFISLTMNNHSYFIPISGMENEQVDKLWSWYTNERSSVTIVEQSFQPIAVPKPLHDVQTVEGLFASKATILSIDLDNTFYKGCPECQKRSRSGCEKTLEQFSWIVKLQVNLGDGDTSLHAVVFSSVGERLIEMDGNALANMKQSDIFEHDKLIERLVGMEREWFIRTKKSSFNNKLEHVITGW</sequence>
<name>B6ILR5_CAEBR</name>
<keyword evidence="1" id="KW-0238">DNA-binding</keyword>
<dbReference type="STRING" id="6238.B6ILR5"/>
<keyword evidence="5" id="KW-1185">Reference proteome</keyword>
<dbReference type="Proteomes" id="UP000008549">
    <property type="component" value="Unassembled WGS sequence"/>
</dbReference>
<reference evidence="4 5" key="2">
    <citation type="journal article" date="2011" name="PLoS Genet.">
        <title>Caenorhabditis briggsae recombinant inbred line genotypes reveal inter-strain incompatibility and the evolution of recombination.</title>
        <authorList>
            <person name="Ross J.A."/>
            <person name="Koboldt D.C."/>
            <person name="Staisch J.E."/>
            <person name="Chamberlin H.M."/>
            <person name="Gupta B.P."/>
            <person name="Miller R.D."/>
            <person name="Baird S.E."/>
            <person name="Haag E.S."/>
        </authorList>
    </citation>
    <scope>NUCLEOTIDE SEQUENCE [LARGE SCALE GENOMIC DNA]</scope>
    <source>
        <strain evidence="4 5">AF16</strain>
    </source>
</reference>
<evidence type="ECO:0000256" key="1">
    <source>
        <dbReference type="ARBA" id="ARBA00023125"/>
    </source>
</evidence>
<dbReference type="Gene3D" id="2.40.50.140">
    <property type="entry name" value="Nucleic acid-binding proteins"/>
    <property type="match status" value="2"/>
</dbReference>
<evidence type="ECO:0000313" key="5">
    <source>
        <dbReference type="Proteomes" id="UP000008549"/>
    </source>
</evidence>
<dbReference type="WormBase" id="CBG26841">
    <property type="protein sequence ID" value="CBP48104"/>
    <property type="gene ID" value="WBGene00088255"/>
</dbReference>
<organism evidence="4 5">
    <name type="scientific">Caenorhabditis briggsae</name>
    <dbReference type="NCBI Taxonomy" id="6238"/>
    <lineage>
        <taxon>Eukaryota</taxon>
        <taxon>Metazoa</taxon>
        <taxon>Ecdysozoa</taxon>
        <taxon>Nematoda</taxon>
        <taxon>Chromadorea</taxon>
        <taxon>Rhabditida</taxon>
        <taxon>Rhabditina</taxon>
        <taxon>Rhabditomorpha</taxon>
        <taxon>Rhabditoidea</taxon>
        <taxon>Rhabditidae</taxon>
        <taxon>Peloderinae</taxon>
        <taxon>Caenorhabditis</taxon>
    </lineage>
</organism>
<dbReference type="CTD" id="68918306"/>
<dbReference type="InterPro" id="IPR031657">
    <property type="entry name" value="REPA_OB_2"/>
</dbReference>
<dbReference type="GeneID" id="68918306"/>
<feature type="domain" description="Replication protein A OB" evidence="3">
    <location>
        <begin position="3"/>
        <end position="57"/>
    </location>
</feature>
<dbReference type="RefSeq" id="XP_045100403.1">
    <property type="nucleotide sequence ID" value="XM_045236120.1"/>
</dbReference>
<evidence type="ECO:0000259" key="3">
    <source>
        <dbReference type="Pfam" id="PF16900"/>
    </source>
</evidence>
<protein>
    <submittedName>
        <fullName evidence="4">Protein CBG26841</fullName>
    </submittedName>
</protein>
<dbReference type="Pfam" id="PF08646">
    <property type="entry name" value="Rep_fac-A_C"/>
    <property type="match status" value="1"/>
</dbReference>
<dbReference type="HOGENOM" id="CLU_1134420_0_0_1"/>
<proteinExistence type="predicted"/>